<evidence type="ECO:0000313" key="2">
    <source>
        <dbReference type="Proteomes" id="UP000243797"/>
    </source>
</evidence>
<organism evidence="1 2">
    <name type="scientific">Sphaceloma murrayae</name>
    <dbReference type="NCBI Taxonomy" id="2082308"/>
    <lineage>
        <taxon>Eukaryota</taxon>
        <taxon>Fungi</taxon>
        <taxon>Dikarya</taxon>
        <taxon>Ascomycota</taxon>
        <taxon>Pezizomycotina</taxon>
        <taxon>Dothideomycetes</taxon>
        <taxon>Dothideomycetidae</taxon>
        <taxon>Myriangiales</taxon>
        <taxon>Elsinoaceae</taxon>
        <taxon>Sphaceloma</taxon>
    </lineage>
</organism>
<evidence type="ECO:0000313" key="1">
    <source>
        <dbReference type="EMBL" id="PNS17070.1"/>
    </source>
</evidence>
<dbReference type="InParanoid" id="A0A2K1QQ70"/>
<sequence length="269" mass="30205">MDDSLFALGSTPLLRHSSAMSSRIPVRTKSFSGCRSTPAAHPPLTSEVYSIEFLPSHGSVGEPAVTDLELTRFSQETPTRARSDSTSSASLTILRSARIGTPEFALTSVLQHMLTEIQYQAARLDSLRLSIRSDTTRETALRDAVLHLDSKIVDLEARIYKAQDQQERLCRGLAILEGAVGEADDFLADAPPAIYQARATVDNQKAFISRMQRDLLAVIEDRTRRRGELDRLQGHLVTERRHISEYTNPDFVKLWHRVQREMFLLQCPC</sequence>
<keyword evidence="2" id="KW-1185">Reference proteome</keyword>
<accession>A0A2K1QQ70</accession>
<name>A0A2K1QQ70_9PEZI</name>
<proteinExistence type="predicted"/>
<gene>
    <name evidence="1" type="ORF">CAC42_3640</name>
</gene>
<dbReference type="EMBL" id="NKHZ01000054">
    <property type="protein sequence ID" value="PNS17070.1"/>
    <property type="molecule type" value="Genomic_DNA"/>
</dbReference>
<comment type="caution">
    <text evidence="1">The sequence shown here is derived from an EMBL/GenBank/DDBJ whole genome shotgun (WGS) entry which is preliminary data.</text>
</comment>
<dbReference type="AlphaFoldDB" id="A0A2K1QQ70"/>
<dbReference type="Gene3D" id="1.10.287.1490">
    <property type="match status" value="1"/>
</dbReference>
<reference evidence="1 2" key="1">
    <citation type="submission" date="2017-06" db="EMBL/GenBank/DDBJ databases">
        <title>Draft genome sequence of a variant of Elsinoe murrayae.</title>
        <authorList>
            <person name="Cheng Q."/>
        </authorList>
    </citation>
    <scope>NUCLEOTIDE SEQUENCE [LARGE SCALE GENOMIC DNA]</scope>
    <source>
        <strain evidence="1 2">CQ-2017a</strain>
    </source>
</reference>
<protein>
    <submittedName>
        <fullName evidence="1">Uncharacterized protein</fullName>
    </submittedName>
</protein>
<dbReference type="Proteomes" id="UP000243797">
    <property type="component" value="Unassembled WGS sequence"/>
</dbReference>